<keyword evidence="2" id="KW-1185">Reference proteome</keyword>
<proteinExistence type="predicted"/>
<dbReference type="Proteomes" id="UP001054945">
    <property type="component" value="Unassembled WGS sequence"/>
</dbReference>
<dbReference type="AlphaFoldDB" id="A0AAV4U5X2"/>
<gene>
    <name evidence="1" type="ORF">CEXT_29711</name>
</gene>
<evidence type="ECO:0000313" key="1">
    <source>
        <dbReference type="EMBL" id="GIY53137.1"/>
    </source>
</evidence>
<name>A0AAV4U5X2_CAEEX</name>
<dbReference type="EMBL" id="BPLR01012326">
    <property type="protein sequence ID" value="GIY53137.1"/>
    <property type="molecule type" value="Genomic_DNA"/>
</dbReference>
<organism evidence="1 2">
    <name type="scientific">Caerostris extrusa</name>
    <name type="common">Bark spider</name>
    <name type="synonym">Caerostris bankana</name>
    <dbReference type="NCBI Taxonomy" id="172846"/>
    <lineage>
        <taxon>Eukaryota</taxon>
        <taxon>Metazoa</taxon>
        <taxon>Ecdysozoa</taxon>
        <taxon>Arthropoda</taxon>
        <taxon>Chelicerata</taxon>
        <taxon>Arachnida</taxon>
        <taxon>Araneae</taxon>
        <taxon>Araneomorphae</taxon>
        <taxon>Entelegynae</taxon>
        <taxon>Araneoidea</taxon>
        <taxon>Araneidae</taxon>
        <taxon>Caerostris</taxon>
    </lineage>
</organism>
<evidence type="ECO:0000313" key="2">
    <source>
        <dbReference type="Proteomes" id="UP001054945"/>
    </source>
</evidence>
<protein>
    <submittedName>
        <fullName evidence="1">Uncharacterized protein</fullName>
    </submittedName>
</protein>
<comment type="caution">
    <text evidence="1">The sequence shown here is derived from an EMBL/GenBank/DDBJ whole genome shotgun (WGS) entry which is preliminary data.</text>
</comment>
<reference evidence="1 2" key="1">
    <citation type="submission" date="2021-06" db="EMBL/GenBank/DDBJ databases">
        <title>Caerostris extrusa draft genome.</title>
        <authorList>
            <person name="Kono N."/>
            <person name="Arakawa K."/>
        </authorList>
    </citation>
    <scope>NUCLEOTIDE SEQUENCE [LARGE SCALE GENOMIC DNA]</scope>
</reference>
<accession>A0AAV4U5X2</accession>
<sequence>MSQVVRDYFGGKKVLLSDVLLFSTRWKIRSVILNSSGGVAGIITGEKVNVENNSLRENIPCFNFGDLMIIVGLLFAGRKSARVTFLSKCLGGYHNPSTLSGNVLTQRAVLAKARAHVLIYAISANHEAVCCNLNSEQVFSSTGNIC</sequence>